<name>A0AAN5CTR1_9BILA</name>
<dbReference type="EMBL" id="BTRK01000004">
    <property type="protein sequence ID" value="GMR50558.1"/>
    <property type="molecule type" value="Genomic_DNA"/>
</dbReference>
<keyword evidence="2" id="KW-1185">Reference proteome</keyword>
<accession>A0AAN5CTR1</accession>
<evidence type="ECO:0000313" key="1">
    <source>
        <dbReference type="EMBL" id="GMR50558.1"/>
    </source>
</evidence>
<dbReference type="AlphaFoldDB" id="A0AAN5CTR1"/>
<protein>
    <submittedName>
        <fullName evidence="1">Uncharacterized protein</fullName>
    </submittedName>
</protein>
<comment type="caution">
    <text evidence="1">The sequence shown here is derived from an EMBL/GenBank/DDBJ whole genome shotgun (WGS) entry which is preliminary data.</text>
</comment>
<organism evidence="1 2">
    <name type="scientific">Pristionchus mayeri</name>
    <dbReference type="NCBI Taxonomy" id="1317129"/>
    <lineage>
        <taxon>Eukaryota</taxon>
        <taxon>Metazoa</taxon>
        <taxon>Ecdysozoa</taxon>
        <taxon>Nematoda</taxon>
        <taxon>Chromadorea</taxon>
        <taxon>Rhabditida</taxon>
        <taxon>Rhabditina</taxon>
        <taxon>Diplogasteromorpha</taxon>
        <taxon>Diplogasteroidea</taxon>
        <taxon>Neodiplogasteridae</taxon>
        <taxon>Pristionchus</taxon>
    </lineage>
</organism>
<feature type="non-terminal residue" evidence="1">
    <location>
        <position position="97"/>
    </location>
</feature>
<proteinExistence type="predicted"/>
<dbReference type="Proteomes" id="UP001328107">
    <property type="component" value="Unassembled WGS sequence"/>
</dbReference>
<reference evidence="2" key="1">
    <citation type="submission" date="2022-10" db="EMBL/GenBank/DDBJ databases">
        <title>Genome assembly of Pristionchus species.</title>
        <authorList>
            <person name="Yoshida K."/>
            <person name="Sommer R.J."/>
        </authorList>
    </citation>
    <scope>NUCLEOTIDE SEQUENCE [LARGE SCALE GENOMIC DNA]</scope>
    <source>
        <strain evidence="2">RS5460</strain>
    </source>
</reference>
<gene>
    <name evidence="1" type="ORF">PMAYCL1PPCAC_20753</name>
</gene>
<evidence type="ECO:0000313" key="2">
    <source>
        <dbReference type="Proteomes" id="UP001328107"/>
    </source>
</evidence>
<sequence length="97" mass="11455">MYLFFGPEPKDLASVVLMPGHNEAVGRLLLMHMHNDENAEVLTLEMNKFGTYSFTKDAFKPPTTLKIVLRWWKSDLKEVESMRTKRAEFDEKYREQM</sequence>